<sequence>MSKYLSKVWSASQEVQSQVDPGKSQWASFHFPPSMKLLSAIILLCPGVQIIAGEPHLDVWKVIGFLKSCPEWVAILPYKPLADLHTLDLSESFRGQWYRGPNRRRDEYLHQVAIKSWMTDTLPIVDYDGKMTLRTLSLVVKNEGKTIPEPGLRDLLVAAGLLGPAVADIPQPDYLNLADIRVEDLRISASLLFGPDPAKITSRKLIGRHPKTLQKLVIWEDWTYDDTNVISLGGWEAKRPRFDEEFDYPTMRTADHYNLAYLRVFGQFGRDLIRRKSRREWERFTELKFVMNSVWGARSYCRHEHPLPGIFAHVGVKLLMVRPVDIGEGVYVYGERFDVYHGWDSSNPDIRTRLKYRPVGLYWLRSGRTSKKSL</sequence>
<proteinExistence type="predicted"/>
<reference evidence="1" key="1">
    <citation type="journal article" date="2023" name="Mol. Phylogenet. Evol.">
        <title>Genome-scale phylogeny and comparative genomics of the fungal order Sordariales.</title>
        <authorList>
            <person name="Hensen N."/>
            <person name="Bonometti L."/>
            <person name="Westerberg I."/>
            <person name="Brannstrom I.O."/>
            <person name="Guillou S."/>
            <person name="Cros-Aarteil S."/>
            <person name="Calhoun S."/>
            <person name="Haridas S."/>
            <person name="Kuo A."/>
            <person name="Mondo S."/>
            <person name="Pangilinan J."/>
            <person name="Riley R."/>
            <person name="LaButti K."/>
            <person name="Andreopoulos B."/>
            <person name="Lipzen A."/>
            <person name="Chen C."/>
            <person name="Yan M."/>
            <person name="Daum C."/>
            <person name="Ng V."/>
            <person name="Clum A."/>
            <person name="Steindorff A."/>
            <person name="Ohm R.A."/>
            <person name="Martin F."/>
            <person name="Silar P."/>
            <person name="Natvig D.O."/>
            <person name="Lalanne C."/>
            <person name="Gautier V."/>
            <person name="Ament-Velasquez S.L."/>
            <person name="Kruys A."/>
            <person name="Hutchinson M.I."/>
            <person name="Powell A.J."/>
            <person name="Barry K."/>
            <person name="Miller A.N."/>
            <person name="Grigoriev I.V."/>
            <person name="Debuchy R."/>
            <person name="Gladieux P."/>
            <person name="Hiltunen Thoren M."/>
            <person name="Johannesson H."/>
        </authorList>
    </citation>
    <scope>NUCLEOTIDE SEQUENCE</scope>
    <source>
        <strain evidence="1">PSN309</strain>
    </source>
</reference>
<comment type="caution">
    <text evidence="1">The sequence shown here is derived from an EMBL/GenBank/DDBJ whole genome shotgun (WGS) entry which is preliminary data.</text>
</comment>
<keyword evidence="2" id="KW-1185">Reference proteome</keyword>
<accession>A0AAN6WN50</accession>
<organism evidence="1 2">
    <name type="scientific">Podospora australis</name>
    <dbReference type="NCBI Taxonomy" id="1536484"/>
    <lineage>
        <taxon>Eukaryota</taxon>
        <taxon>Fungi</taxon>
        <taxon>Dikarya</taxon>
        <taxon>Ascomycota</taxon>
        <taxon>Pezizomycotina</taxon>
        <taxon>Sordariomycetes</taxon>
        <taxon>Sordariomycetidae</taxon>
        <taxon>Sordariales</taxon>
        <taxon>Podosporaceae</taxon>
        <taxon>Podospora</taxon>
    </lineage>
</organism>
<name>A0AAN6WN50_9PEZI</name>
<dbReference type="AlphaFoldDB" id="A0AAN6WN50"/>
<dbReference type="EMBL" id="MU864457">
    <property type="protein sequence ID" value="KAK4185208.1"/>
    <property type="molecule type" value="Genomic_DNA"/>
</dbReference>
<gene>
    <name evidence="1" type="ORF">QBC35DRAFT_454475</name>
</gene>
<evidence type="ECO:0000313" key="2">
    <source>
        <dbReference type="Proteomes" id="UP001302126"/>
    </source>
</evidence>
<dbReference type="Proteomes" id="UP001302126">
    <property type="component" value="Unassembled WGS sequence"/>
</dbReference>
<protein>
    <submittedName>
        <fullName evidence="1">Uncharacterized protein</fullName>
    </submittedName>
</protein>
<reference evidence="1" key="2">
    <citation type="submission" date="2023-05" db="EMBL/GenBank/DDBJ databases">
        <authorList>
            <consortium name="Lawrence Berkeley National Laboratory"/>
            <person name="Steindorff A."/>
            <person name="Hensen N."/>
            <person name="Bonometti L."/>
            <person name="Westerberg I."/>
            <person name="Brannstrom I.O."/>
            <person name="Guillou S."/>
            <person name="Cros-Aarteil S."/>
            <person name="Calhoun S."/>
            <person name="Haridas S."/>
            <person name="Kuo A."/>
            <person name="Mondo S."/>
            <person name="Pangilinan J."/>
            <person name="Riley R."/>
            <person name="Labutti K."/>
            <person name="Andreopoulos B."/>
            <person name="Lipzen A."/>
            <person name="Chen C."/>
            <person name="Yanf M."/>
            <person name="Daum C."/>
            <person name="Ng V."/>
            <person name="Clum A."/>
            <person name="Ohm R."/>
            <person name="Martin F."/>
            <person name="Silar P."/>
            <person name="Natvig D."/>
            <person name="Lalanne C."/>
            <person name="Gautier V."/>
            <person name="Ament-Velasquez S.L."/>
            <person name="Kruys A."/>
            <person name="Hutchinson M.I."/>
            <person name="Powell A.J."/>
            <person name="Barry K."/>
            <person name="Miller A.N."/>
            <person name="Grigoriev I.V."/>
            <person name="Debuchy R."/>
            <person name="Gladieux P."/>
            <person name="Thoren M.H."/>
            <person name="Johannesson H."/>
        </authorList>
    </citation>
    <scope>NUCLEOTIDE SEQUENCE</scope>
    <source>
        <strain evidence="1">PSN309</strain>
    </source>
</reference>
<evidence type="ECO:0000313" key="1">
    <source>
        <dbReference type="EMBL" id="KAK4185208.1"/>
    </source>
</evidence>